<dbReference type="AlphaFoldDB" id="A0A2H0W1B6"/>
<evidence type="ECO:0000313" key="12">
    <source>
        <dbReference type="Proteomes" id="UP000230935"/>
    </source>
</evidence>
<keyword evidence="3" id="KW-0963">Cytoplasm</keyword>
<gene>
    <name evidence="11" type="ORF">COT81_02620</name>
</gene>
<evidence type="ECO:0000256" key="5">
    <source>
        <dbReference type="ARBA" id="ARBA00022723"/>
    </source>
</evidence>
<comment type="cofactor">
    <cofactor evidence="1">
        <name>Mg(2+)</name>
        <dbReference type="ChEBI" id="CHEBI:18420"/>
    </cofactor>
</comment>
<dbReference type="GO" id="GO:0030388">
    <property type="term" value="P:fructose 1,6-bisphosphate metabolic process"/>
    <property type="evidence" value="ECO:0007669"/>
    <property type="project" value="TreeGrafter"/>
</dbReference>
<dbReference type="InterPro" id="IPR022953">
    <property type="entry name" value="ATP_PFK"/>
</dbReference>
<dbReference type="PRINTS" id="PR00476">
    <property type="entry name" value="PHFRCTKINASE"/>
</dbReference>
<keyword evidence="4" id="KW-0808">Transferase</keyword>
<protein>
    <recommendedName>
        <fullName evidence="10">Phosphofructokinase domain-containing protein</fullName>
    </recommendedName>
</protein>
<dbReference type="SUPFAM" id="SSF53784">
    <property type="entry name" value="Phosphofructokinase"/>
    <property type="match status" value="1"/>
</dbReference>
<evidence type="ECO:0000256" key="6">
    <source>
        <dbReference type="ARBA" id="ARBA00022777"/>
    </source>
</evidence>
<evidence type="ECO:0000256" key="7">
    <source>
        <dbReference type="ARBA" id="ARBA00022842"/>
    </source>
</evidence>
<comment type="caution">
    <text evidence="11">The sequence shown here is derived from an EMBL/GenBank/DDBJ whole genome shotgun (WGS) entry which is preliminary data.</text>
</comment>
<accession>A0A2H0W1B6</accession>
<dbReference type="PANTHER" id="PTHR13697">
    <property type="entry name" value="PHOSPHOFRUCTOKINASE"/>
    <property type="match status" value="1"/>
</dbReference>
<dbReference type="UniPathway" id="UPA00109">
    <property type="reaction ID" value="UER00182"/>
</dbReference>
<dbReference type="GO" id="GO:0070095">
    <property type="term" value="F:fructose-6-phosphate binding"/>
    <property type="evidence" value="ECO:0007669"/>
    <property type="project" value="TreeGrafter"/>
</dbReference>
<dbReference type="GO" id="GO:0006002">
    <property type="term" value="P:fructose 6-phosphate metabolic process"/>
    <property type="evidence" value="ECO:0007669"/>
    <property type="project" value="InterPro"/>
</dbReference>
<dbReference type="Gene3D" id="3.40.50.460">
    <property type="entry name" value="Phosphofructokinase domain"/>
    <property type="match status" value="1"/>
</dbReference>
<feature type="domain" description="Phosphofructokinase" evidence="10">
    <location>
        <begin position="6"/>
        <end position="302"/>
    </location>
</feature>
<dbReference type="InterPro" id="IPR035966">
    <property type="entry name" value="PKF_sf"/>
</dbReference>
<dbReference type="GO" id="GO:0061621">
    <property type="term" value="P:canonical glycolysis"/>
    <property type="evidence" value="ECO:0007669"/>
    <property type="project" value="TreeGrafter"/>
</dbReference>
<reference evidence="12" key="1">
    <citation type="submission" date="2017-09" db="EMBL/GenBank/DDBJ databases">
        <title>Depth-based differentiation of microbial function through sediment-hosted aquifers and enrichment of novel symbionts in the deep terrestrial subsurface.</title>
        <authorList>
            <person name="Probst A.J."/>
            <person name="Ladd B."/>
            <person name="Jarett J.K."/>
            <person name="Geller-Mcgrath D.E."/>
            <person name="Sieber C.M.K."/>
            <person name="Emerson J.B."/>
            <person name="Anantharaman K."/>
            <person name="Thomas B.C."/>
            <person name="Malmstrom R."/>
            <person name="Stieglmeier M."/>
            <person name="Klingl A."/>
            <person name="Woyke T."/>
            <person name="Ryan C.M."/>
            <person name="Banfield J.F."/>
        </authorList>
    </citation>
    <scope>NUCLEOTIDE SEQUENCE [LARGE SCALE GENOMIC DNA]</scope>
</reference>
<proteinExistence type="inferred from homology"/>
<evidence type="ECO:0000256" key="1">
    <source>
        <dbReference type="ARBA" id="ARBA00001946"/>
    </source>
</evidence>
<dbReference type="InterPro" id="IPR000023">
    <property type="entry name" value="Phosphofructokinase_dom"/>
</dbReference>
<evidence type="ECO:0000256" key="3">
    <source>
        <dbReference type="ARBA" id="ARBA00022490"/>
    </source>
</evidence>
<keyword evidence="5" id="KW-0479">Metal-binding</keyword>
<dbReference type="GO" id="GO:0016208">
    <property type="term" value="F:AMP binding"/>
    <property type="evidence" value="ECO:0007669"/>
    <property type="project" value="TreeGrafter"/>
</dbReference>
<evidence type="ECO:0000256" key="8">
    <source>
        <dbReference type="ARBA" id="ARBA00023152"/>
    </source>
</evidence>
<keyword evidence="8" id="KW-0324">Glycolysis</keyword>
<dbReference type="PIRSF" id="PIRSF000532">
    <property type="entry name" value="ATP_PFK_prok"/>
    <property type="match status" value="1"/>
</dbReference>
<evidence type="ECO:0000256" key="9">
    <source>
        <dbReference type="ARBA" id="ARBA00038478"/>
    </source>
</evidence>
<dbReference type="InterPro" id="IPR012003">
    <property type="entry name" value="ATP_PFK_prok-type"/>
</dbReference>
<organism evidence="11 12">
    <name type="scientific">Candidatus Buchananbacteria bacterium CG10_big_fil_rev_8_21_14_0_10_42_9</name>
    <dbReference type="NCBI Taxonomy" id="1974526"/>
    <lineage>
        <taxon>Bacteria</taxon>
        <taxon>Candidatus Buchananiibacteriota</taxon>
    </lineage>
</organism>
<dbReference type="Gene3D" id="3.40.50.450">
    <property type="match status" value="1"/>
</dbReference>
<dbReference type="GO" id="GO:0048029">
    <property type="term" value="F:monosaccharide binding"/>
    <property type="evidence" value="ECO:0007669"/>
    <property type="project" value="TreeGrafter"/>
</dbReference>
<dbReference type="GO" id="GO:0046872">
    <property type="term" value="F:metal ion binding"/>
    <property type="evidence" value="ECO:0007669"/>
    <property type="project" value="UniProtKB-KW"/>
</dbReference>
<evidence type="ECO:0000256" key="2">
    <source>
        <dbReference type="ARBA" id="ARBA00004679"/>
    </source>
</evidence>
<dbReference type="GO" id="GO:0042802">
    <property type="term" value="F:identical protein binding"/>
    <property type="evidence" value="ECO:0007669"/>
    <property type="project" value="TreeGrafter"/>
</dbReference>
<evidence type="ECO:0000259" key="10">
    <source>
        <dbReference type="Pfam" id="PF00365"/>
    </source>
</evidence>
<sequence length="383" mass="42391">MKRLKNILVLNGGGLSPSLNPTLYGVASRAKKLHYKIFGGIGGWASLVQHGEIIDLTKLNIEIIKNRGGALLRSSRTNPIKIPGGIDLLKEKIKKYQLDGLIAIGGDDTLMAAAKLHKDYQLPVIGLPKTVDNDLPLTYFAPGFPTAAFYAAKLAAETKQDSAYTYSRVYIIEMYGAMSGWLTCAAALGGADIIIPPEWQFDLGQIISLVKKKYEANGNYCVIAVSKETRIKGINGRPEQQPDGFGNIRNEYVSLALQERIQSQLGLTTKIIIPMNYLQSGNPIKLDIEIGHKLGQAGVDLIKQQQTGQAVIITYANKKFSLKGVSLDHFMYKGENLDNSQFNRKTMQPTTKYLNYLNTLIGDFEFIDNEYQKLCRKIRGKSN</sequence>
<dbReference type="EMBL" id="PEZZ01000018">
    <property type="protein sequence ID" value="PIS05152.1"/>
    <property type="molecule type" value="Genomic_DNA"/>
</dbReference>
<dbReference type="Proteomes" id="UP000230935">
    <property type="component" value="Unassembled WGS sequence"/>
</dbReference>
<keyword evidence="6" id="KW-0418">Kinase</keyword>
<dbReference type="GO" id="GO:0005945">
    <property type="term" value="C:6-phosphofructokinase complex"/>
    <property type="evidence" value="ECO:0007669"/>
    <property type="project" value="TreeGrafter"/>
</dbReference>
<evidence type="ECO:0000256" key="4">
    <source>
        <dbReference type="ARBA" id="ARBA00022679"/>
    </source>
</evidence>
<name>A0A2H0W1B6_9BACT</name>
<dbReference type="GO" id="GO:0005524">
    <property type="term" value="F:ATP binding"/>
    <property type="evidence" value="ECO:0007669"/>
    <property type="project" value="InterPro"/>
</dbReference>
<dbReference type="Pfam" id="PF00365">
    <property type="entry name" value="PFK"/>
    <property type="match status" value="1"/>
</dbReference>
<dbReference type="PANTHER" id="PTHR13697:SF52">
    <property type="entry name" value="ATP-DEPENDENT 6-PHOSPHOFRUCTOKINASE 3"/>
    <property type="match status" value="1"/>
</dbReference>
<evidence type="ECO:0000313" key="11">
    <source>
        <dbReference type="EMBL" id="PIS05152.1"/>
    </source>
</evidence>
<comment type="similarity">
    <text evidence="9">Belongs to the phosphofructokinase type A (PFKA) family.</text>
</comment>
<keyword evidence="7" id="KW-0460">Magnesium</keyword>
<dbReference type="GO" id="GO:0003872">
    <property type="term" value="F:6-phosphofructokinase activity"/>
    <property type="evidence" value="ECO:0007669"/>
    <property type="project" value="InterPro"/>
</dbReference>
<comment type="pathway">
    <text evidence="2">Carbohydrate degradation; glycolysis; D-glyceraldehyde 3-phosphate and glycerone phosphate from D-glucose: step 3/4.</text>
</comment>